<sequence length="513" mass="60412">MDRRFNTTGICIPHLHYMVDITNKLKKIEAMVKKGDYFVINRPRQYGKTTTMYMLEQALKDEYLVLNISFEGLGDKVFESESDFSAVFLKVLAKAAKYQDKEMSDFILQLISGINNFELLSESITELIEKSEKEVILLIDEVDKSSNNQLFLSFLGILRNKFLLKQQGKDKTFHSVILAGVYDIKNLKLKIRQDDEKKYNSPWNIAVKFDVDMSFNSAEIATMLKDYCEDKNIQMNISKISENIYFYTNGYPFLVSRICEIIDESQLEWNKDSISKAVKELLQENNTLFDDLVKNVENNNELREYIFDLIINGSEKTFNIDNPIISLGIVFGYFKNVNGRVNISNRIFQERLYNYFSSKLENKTDMSNYNFRDNFIIDNKLDFEKILLRFQQFIKEQYSSIDSKFIEREGRLLFLSFIKPIINGVGFDFKEVQISEEKRLDIVVTYLSNKYLVELKIWRGIEYHKKGLKQLKDYLDIQGLDKGYLVVYNFNKDKEYKEEKIEYEGKEIFAVYV</sequence>
<proteinExistence type="predicted"/>
<dbReference type="InterPro" id="IPR026350">
    <property type="entry name" value="GxxExxY"/>
</dbReference>
<dbReference type="InterPro" id="IPR027417">
    <property type="entry name" value="P-loop_NTPase"/>
</dbReference>
<gene>
    <name evidence="2" type="ORF">HBE96_17490</name>
</gene>
<dbReference type="AlphaFoldDB" id="A0A7Y0EJ83"/>
<dbReference type="SUPFAM" id="SSF52540">
    <property type="entry name" value="P-loop containing nucleoside triphosphate hydrolases"/>
    <property type="match status" value="1"/>
</dbReference>
<dbReference type="RefSeq" id="WP_169299042.1">
    <property type="nucleotide sequence ID" value="NZ_JABBNI010000036.1"/>
</dbReference>
<dbReference type="PANTHER" id="PTHR34825">
    <property type="entry name" value="CONSERVED PROTEIN, WITH A WEAK D-GALACTARATE DEHYDRATASE/ALTRONATE HYDROLASE DOMAIN"/>
    <property type="match status" value="1"/>
</dbReference>
<keyword evidence="3" id="KW-1185">Reference proteome</keyword>
<evidence type="ECO:0000313" key="3">
    <source>
        <dbReference type="Proteomes" id="UP000537131"/>
    </source>
</evidence>
<organism evidence="2 3">
    <name type="scientific">Clostridium muellerianum</name>
    <dbReference type="NCBI Taxonomy" id="2716538"/>
    <lineage>
        <taxon>Bacteria</taxon>
        <taxon>Bacillati</taxon>
        <taxon>Bacillota</taxon>
        <taxon>Clostridia</taxon>
        <taxon>Eubacteriales</taxon>
        <taxon>Clostridiaceae</taxon>
        <taxon>Clostridium</taxon>
    </lineage>
</organism>
<dbReference type="InterPro" id="IPR018631">
    <property type="entry name" value="AAA-ATPase-like_dom"/>
</dbReference>
<reference evidence="2 3" key="2">
    <citation type="submission" date="2020-06" db="EMBL/GenBank/DDBJ databases">
        <title>Complete Genome Sequence of Clostridium muelleri sp. nov. P21T, an Acid-Alcohol Producing Acetogen Isolated from Old Hay.</title>
        <authorList>
            <person name="Duncan K.E."/>
            <person name="Tanner R.S."/>
        </authorList>
    </citation>
    <scope>NUCLEOTIDE SEQUENCE [LARGE SCALE GENOMIC DNA]</scope>
    <source>
        <strain evidence="2 3">P21</strain>
    </source>
</reference>
<evidence type="ECO:0000313" key="2">
    <source>
        <dbReference type="EMBL" id="NMM64416.1"/>
    </source>
</evidence>
<dbReference type="Pfam" id="PF09820">
    <property type="entry name" value="AAA-ATPase_like"/>
    <property type="match status" value="1"/>
</dbReference>
<dbReference type="Pfam" id="PF13366">
    <property type="entry name" value="PDDEXK_3"/>
    <property type="match status" value="1"/>
</dbReference>
<dbReference type="EMBL" id="JABBNI010000036">
    <property type="protein sequence ID" value="NMM64416.1"/>
    <property type="molecule type" value="Genomic_DNA"/>
</dbReference>
<reference evidence="2 3" key="1">
    <citation type="submission" date="2020-04" db="EMBL/GenBank/DDBJ databases">
        <authorList>
            <person name="Doyle D.A."/>
        </authorList>
    </citation>
    <scope>NUCLEOTIDE SEQUENCE [LARGE SCALE GENOMIC DNA]</scope>
    <source>
        <strain evidence="2 3">P21</strain>
    </source>
</reference>
<evidence type="ECO:0000259" key="1">
    <source>
        <dbReference type="Pfam" id="PF09820"/>
    </source>
</evidence>
<protein>
    <submittedName>
        <fullName evidence="2">AAA family ATPase</fullName>
    </submittedName>
</protein>
<accession>A0A7Y0EJ83</accession>
<dbReference type="Gene3D" id="3.40.50.300">
    <property type="entry name" value="P-loop containing nucleotide triphosphate hydrolases"/>
    <property type="match status" value="1"/>
</dbReference>
<feature type="domain" description="AAA-ATPase-like" evidence="1">
    <location>
        <begin position="60"/>
        <end position="185"/>
    </location>
</feature>
<dbReference type="PANTHER" id="PTHR34825:SF1">
    <property type="entry name" value="AAA-ATPASE-LIKE DOMAIN-CONTAINING PROTEIN"/>
    <property type="match status" value="1"/>
</dbReference>
<comment type="caution">
    <text evidence="2">The sequence shown here is derived from an EMBL/GenBank/DDBJ whole genome shotgun (WGS) entry which is preliminary data.</text>
</comment>
<dbReference type="Proteomes" id="UP000537131">
    <property type="component" value="Unassembled WGS sequence"/>
</dbReference>
<name>A0A7Y0EJ83_9CLOT</name>